<sequence>MTAKPPVRNKLYRIPEAARLWDVPETVLYTEIKAGRLHAKMRRGAVRGYFVTEAIMDDWIENSMVDVFDAMHASDIGTSV</sequence>
<evidence type="ECO:0000313" key="2">
    <source>
        <dbReference type="Proteomes" id="UP000236197"/>
    </source>
</evidence>
<proteinExistence type="predicted"/>
<dbReference type="RefSeq" id="WP_103264817.1">
    <property type="nucleotide sequence ID" value="NZ_CABMLE010000005.1"/>
</dbReference>
<gene>
    <name evidence="1" type="ORF">C2L71_05650</name>
</gene>
<dbReference type="OrthoDB" id="9806039at2"/>
<reference evidence="2" key="1">
    <citation type="submission" date="2018-01" db="EMBL/GenBank/DDBJ databases">
        <title>Rubneribacter badeniensis gen. nov., sp. nov., and Colonibacter rubneri, gen. nov., sp. nov., WGS of new members of the Eggerthellaceae.</title>
        <authorList>
            <person name="Danylec N."/>
            <person name="Stoll D.A."/>
            <person name="Doetsch A."/>
            <person name="Kulling S.E."/>
            <person name="Huch M."/>
        </authorList>
    </citation>
    <scope>NUCLEOTIDE SEQUENCE [LARGE SCALE GENOMIC DNA]</scope>
    <source>
        <strain evidence="2">ResAG-96</strain>
    </source>
</reference>
<evidence type="ECO:0008006" key="3">
    <source>
        <dbReference type="Google" id="ProtNLM"/>
    </source>
</evidence>
<protein>
    <recommendedName>
        <fullName evidence="3">DNA-binding protein</fullName>
    </recommendedName>
</protein>
<keyword evidence="2" id="KW-1185">Reference proteome</keyword>
<name>A0A2K2UBV7_9ACTN</name>
<evidence type="ECO:0000313" key="1">
    <source>
        <dbReference type="EMBL" id="PNV67764.1"/>
    </source>
</evidence>
<dbReference type="Proteomes" id="UP000236197">
    <property type="component" value="Unassembled WGS sequence"/>
</dbReference>
<organism evidence="1 2">
    <name type="scientific">Enteroscipio rubneri</name>
    <dbReference type="NCBI Taxonomy" id="2070686"/>
    <lineage>
        <taxon>Bacteria</taxon>
        <taxon>Bacillati</taxon>
        <taxon>Actinomycetota</taxon>
        <taxon>Coriobacteriia</taxon>
        <taxon>Eggerthellales</taxon>
        <taxon>Eggerthellaceae</taxon>
        <taxon>Enteroscipio</taxon>
    </lineage>
</organism>
<accession>A0A2K2UBV7</accession>
<dbReference type="AlphaFoldDB" id="A0A2K2UBV7"/>
<dbReference type="EMBL" id="PPEK01000005">
    <property type="protein sequence ID" value="PNV67764.1"/>
    <property type="molecule type" value="Genomic_DNA"/>
</dbReference>
<comment type="caution">
    <text evidence="1">The sequence shown here is derived from an EMBL/GenBank/DDBJ whole genome shotgun (WGS) entry which is preliminary data.</text>
</comment>